<feature type="coiled-coil region" evidence="1">
    <location>
        <begin position="189"/>
        <end position="220"/>
    </location>
</feature>
<dbReference type="EMBL" id="JARBJD010000026">
    <property type="protein sequence ID" value="KAK2959969.1"/>
    <property type="molecule type" value="Genomic_DNA"/>
</dbReference>
<evidence type="ECO:0000313" key="2">
    <source>
        <dbReference type="EMBL" id="KAK2959969.1"/>
    </source>
</evidence>
<gene>
    <name evidence="2" type="ORF">BLNAU_5166</name>
</gene>
<proteinExistence type="predicted"/>
<dbReference type="Proteomes" id="UP001281761">
    <property type="component" value="Unassembled WGS sequence"/>
</dbReference>
<protein>
    <submittedName>
        <fullName evidence="2">Uncharacterized protein</fullName>
    </submittedName>
</protein>
<reference evidence="2 3" key="1">
    <citation type="journal article" date="2022" name="bioRxiv">
        <title>Genomics of Preaxostyla Flagellates Illuminates Evolutionary Transitions and the Path Towards Mitochondrial Loss.</title>
        <authorList>
            <person name="Novak L.V.F."/>
            <person name="Treitli S.C."/>
            <person name="Pyrih J."/>
            <person name="Halakuc P."/>
            <person name="Pipaliya S.V."/>
            <person name="Vacek V."/>
            <person name="Brzon O."/>
            <person name="Soukal P."/>
            <person name="Eme L."/>
            <person name="Dacks J.B."/>
            <person name="Karnkowska A."/>
            <person name="Elias M."/>
            <person name="Hampl V."/>
        </authorList>
    </citation>
    <scope>NUCLEOTIDE SEQUENCE [LARGE SCALE GENOMIC DNA]</scope>
    <source>
        <strain evidence="2">NAU3</strain>
        <tissue evidence="2">Gut</tissue>
    </source>
</reference>
<evidence type="ECO:0000313" key="3">
    <source>
        <dbReference type="Proteomes" id="UP001281761"/>
    </source>
</evidence>
<sequence length="221" mass="26160">MKLVAFRIYILLKGRPIAKKRGSGAPSLVERLSTVVQWQTQKMHNLSRLPCDPSSCPLFQIREISSQDWRKGESKFVANFVENAVQTEKNKVELEKLKRAAEESEPVKKWFHQRLAEKRQEVEKKDDDDEIPEVDEEKLRALSEVEGRSVFIVNQAGVIEKKLKLNQFDDLANEEEEDDECGRLRRLREKELLDRARAFLRDLEQQRAEEERRWREREDQE</sequence>
<organism evidence="2 3">
    <name type="scientific">Blattamonas nauphoetae</name>
    <dbReference type="NCBI Taxonomy" id="2049346"/>
    <lineage>
        <taxon>Eukaryota</taxon>
        <taxon>Metamonada</taxon>
        <taxon>Preaxostyla</taxon>
        <taxon>Oxymonadida</taxon>
        <taxon>Blattamonas</taxon>
    </lineage>
</organism>
<keyword evidence="3" id="KW-1185">Reference proteome</keyword>
<comment type="caution">
    <text evidence="2">The sequence shown here is derived from an EMBL/GenBank/DDBJ whole genome shotgun (WGS) entry which is preliminary data.</text>
</comment>
<accession>A0ABQ9Y8E7</accession>
<evidence type="ECO:0000256" key="1">
    <source>
        <dbReference type="SAM" id="Coils"/>
    </source>
</evidence>
<name>A0ABQ9Y8E7_9EUKA</name>
<keyword evidence="1" id="KW-0175">Coiled coil</keyword>